<dbReference type="PANTHER" id="PTHR31633:SF1">
    <property type="entry name" value="H_ACA RIBONUCLEOPROTEIN COMPLEX NON-CORE SUBUNIT NAF1"/>
    <property type="match status" value="1"/>
</dbReference>
<dbReference type="GO" id="GO:0005732">
    <property type="term" value="C:sno(s)RNA-containing ribonucleoprotein complex"/>
    <property type="evidence" value="ECO:0007669"/>
    <property type="project" value="InterPro"/>
</dbReference>
<evidence type="ECO:0000313" key="10">
    <source>
        <dbReference type="EMBL" id="KAG8629601.1"/>
    </source>
</evidence>
<dbReference type="AlphaFoldDB" id="A0A8K0L8B0"/>
<comment type="subcellular location">
    <subcellularLocation>
        <location evidence="1">Nucleus</location>
    </subcellularLocation>
</comment>
<gene>
    <name evidence="10" type="ORF">KVT40_003466</name>
</gene>
<reference evidence="10" key="1">
    <citation type="submission" date="2021-07" db="EMBL/GenBank/DDBJ databases">
        <title>Elsinoe batatas strain:CRI-CJ2 Genome sequencing and assembly.</title>
        <authorList>
            <person name="Huang L."/>
        </authorList>
    </citation>
    <scope>NUCLEOTIDE SEQUENCE</scope>
    <source>
        <strain evidence="10">CRI-CJ2</strain>
    </source>
</reference>
<evidence type="ECO:0000313" key="11">
    <source>
        <dbReference type="Proteomes" id="UP000809789"/>
    </source>
</evidence>
<evidence type="ECO:0000256" key="8">
    <source>
        <dbReference type="ARBA" id="ARBA00023242"/>
    </source>
</evidence>
<keyword evidence="6" id="KW-0597">Phosphoprotein</keyword>
<dbReference type="Gene3D" id="2.40.10.230">
    <property type="entry name" value="Probable tRNA pseudouridine synthase domain"/>
    <property type="match status" value="1"/>
</dbReference>
<dbReference type="GO" id="GO:0006364">
    <property type="term" value="P:rRNA processing"/>
    <property type="evidence" value="ECO:0007669"/>
    <property type="project" value="UniProtKB-KW"/>
</dbReference>
<dbReference type="GO" id="GO:0001522">
    <property type="term" value="P:pseudouridine synthesis"/>
    <property type="evidence" value="ECO:0007669"/>
    <property type="project" value="InterPro"/>
</dbReference>
<feature type="compositionally biased region" description="Low complexity" evidence="9">
    <location>
        <begin position="654"/>
        <end position="703"/>
    </location>
</feature>
<name>A0A8K0L8B0_9PEZI</name>
<evidence type="ECO:0000256" key="4">
    <source>
        <dbReference type="ARBA" id="ARBA00022517"/>
    </source>
</evidence>
<dbReference type="PANTHER" id="PTHR31633">
    <property type="entry name" value="H/ACA RIBONUCLEOPROTEIN COMPLEX NON-CORE SUBUNIT NAF1"/>
    <property type="match status" value="1"/>
</dbReference>
<feature type="compositionally biased region" description="Acidic residues" evidence="9">
    <location>
        <begin position="219"/>
        <end position="231"/>
    </location>
</feature>
<dbReference type="OrthoDB" id="21550at2759"/>
<comment type="similarity">
    <text evidence="2">Belongs to the NAF1 family.</text>
</comment>
<keyword evidence="5" id="KW-0698">rRNA processing</keyword>
<dbReference type="GO" id="GO:0005634">
    <property type="term" value="C:nucleus"/>
    <property type="evidence" value="ECO:0007669"/>
    <property type="project" value="UniProtKB-SubCell"/>
</dbReference>
<comment type="caution">
    <text evidence="10">The sequence shown here is derived from an EMBL/GenBank/DDBJ whole genome shotgun (WGS) entry which is preliminary data.</text>
</comment>
<dbReference type="SUPFAM" id="SSF50447">
    <property type="entry name" value="Translation proteins"/>
    <property type="match status" value="1"/>
</dbReference>
<feature type="compositionally biased region" description="Basic and acidic residues" evidence="9">
    <location>
        <begin position="450"/>
        <end position="468"/>
    </location>
</feature>
<feature type="compositionally biased region" description="Acidic residues" evidence="9">
    <location>
        <begin position="240"/>
        <end position="249"/>
    </location>
</feature>
<feature type="compositionally biased region" description="Low complexity" evidence="9">
    <location>
        <begin position="553"/>
        <end position="573"/>
    </location>
</feature>
<evidence type="ECO:0000256" key="5">
    <source>
        <dbReference type="ARBA" id="ARBA00022552"/>
    </source>
</evidence>
<protein>
    <recommendedName>
        <fullName evidence="3">H/ACA ribonucleoprotein complex non-core subunit NAF1</fullName>
    </recommendedName>
</protein>
<evidence type="ECO:0000256" key="7">
    <source>
        <dbReference type="ARBA" id="ARBA00022884"/>
    </source>
</evidence>
<keyword evidence="8" id="KW-0539">Nucleus</keyword>
<dbReference type="GO" id="GO:0003723">
    <property type="term" value="F:RNA binding"/>
    <property type="evidence" value="ECO:0007669"/>
    <property type="project" value="UniProtKB-KW"/>
</dbReference>
<feature type="region of interest" description="Disordered" evidence="9">
    <location>
        <begin position="496"/>
        <end position="726"/>
    </location>
</feature>
<dbReference type="GO" id="GO:0000493">
    <property type="term" value="P:box H/ACA snoRNP assembly"/>
    <property type="evidence" value="ECO:0007669"/>
    <property type="project" value="InterPro"/>
</dbReference>
<keyword evidence="4" id="KW-0690">Ribosome biogenesis</keyword>
<dbReference type="InterPro" id="IPR038664">
    <property type="entry name" value="Gar1/Naf1_Cbf5-bd_sf"/>
</dbReference>
<feature type="compositionally biased region" description="Basic and acidic residues" evidence="9">
    <location>
        <begin position="181"/>
        <end position="194"/>
    </location>
</feature>
<dbReference type="Proteomes" id="UP000809789">
    <property type="component" value="Unassembled WGS sequence"/>
</dbReference>
<evidence type="ECO:0000256" key="1">
    <source>
        <dbReference type="ARBA" id="ARBA00004123"/>
    </source>
</evidence>
<feature type="region of interest" description="Disordered" evidence="9">
    <location>
        <begin position="450"/>
        <end position="483"/>
    </location>
</feature>
<evidence type="ECO:0000256" key="9">
    <source>
        <dbReference type="SAM" id="MobiDB-lite"/>
    </source>
</evidence>
<feature type="compositionally biased region" description="Polar residues" evidence="9">
    <location>
        <begin position="120"/>
        <end position="136"/>
    </location>
</feature>
<feature type="region of interest" description="Disordered" evidence="9">
    <location>
        <begin position="268"/>
        <end position="287"/>
    </location>
</feature>
<feature type="region of interest" description="Disordered" evidence="9">
    <location>
        <begin position="114"/>
        <end position="251"/>
    </location>
</feature>
<dbReference type="Pfam" id="PF04410">
    <property type="entry name" value="Gar1"/>
    <property type="match status" value="1"/>
</dbReference>
<dbReference type="EMBL" id="JAESVG020000003">
    <property type="protein sequence ID" value="KAG8629601.1"/>
    <property type="molecule type" value="Genomic_DNA"/>
</dbReference>
<evidence type="ECO:0000256" key="3">
    <source>
        <dbReference type="ARBA" id="ARBA00021438"/>
    </source>
</evidence>
<dbReference type="InterPro" id="IPR007504">
    <property type="entry name" value="H/ACA_rnp_Gar1/Naf1"/>
</dbReference>
<accession>A0A8K0L8B0</accession>
<dbReference type="InterPro" id="IPR040309">
    <property type="entry name" value="Naf1"/>
</dbReference>
<feature type="compositionally biased region" description="Gly residues" evidence="9">
    <location>
        <begin position="515"/>
        <end position="527"/>
    </location>
</feature>
<proteinExistence type="inferred from homology"/>
<sequence length="743" mass="79864">MPDAVMADDFDEFDEIYAESDALLEASKKANTSNHEQVNSDPPTEIATPAVAAANQKKEIDTASVEENVAHEETSNNVDGKLVTLQANATAAAAVPAAKNASVAPMDRSEVLETLPPKENAQTTTLPDNQTMTNGTAKMPIALQDTPTPSPGDFDMMMKGISGPTVSAKIDGEVSSGNNQSDHDPAVGKQEHGAGSKNTATPDREFLEAGAANKNNPEAEWELDSSDDAMDTSDNSSDSSSDESDEADGEYEKLDPATIAKMLMAGEHENDEDGQNNAGGGNKSGLMTKNEKADEIIAKPDINLTPDMRIVPLGLVELSVDNIAVIKAFTSGEFRVVESGSALCLEDRTIIGAVMEAIGRVTDPRYTVAFTNRQEMEEMGIKKDTKIFYVEKHSTFVFTEPLRGLKGTDASNIHDEELPEDEQEFSDDEKESAWKKYKKINHKQATRRDFLEHYMPARDDGDGDERRSYGHAGRNYDGNAETDIKPERYLLKYEDDSEGDEMYTPLARPDNYSGAPGGRGGSDSGRGGRGRGRGRGAHGRDSGGRGGRGRGGSHNSSNNRGGGYNSSNNARGGPSNAGPPAQSYAGHPAVIPPPPLGYRVDPEALKYLPPPPPGWPHAYQQTPSPSAYQQQAPAYSAPGYAQHHTGSAPATPYANAWAGAQQQPQAQQYQGQQFAGQHQQDPYSQGQYYQGQQQGQQFAAQGQHGHHPYGQFPQGQAQAGHDQSAALQAFLQHYGYGHQQNGT</sequence>
<organism evidence="10 11">
    <name type="scientific">Elsinoe batatas</name>
    <dbReference type="NCBI Taxonomy" id="2601811"/>
    <lineage>
        <taxon>Eukaryota</taxon>
        <taxon>Fungi</taxon>
        <taxon>Dikarya</taxon>
        <taxon>Ascomycota</taxon>
        <taxon>Pezizomycotina</taxon>
        <taxon>Dothideomycetes</taxon>
        <taxon>Dothideomycetidae</taxon>
        <taxon>Myriangiales</taxon>
        <taxon>Elsinoaceae</taxon>
        <taxon>Elsinoe</taxon>
    </lineage>
</organism>
<dbReference type="InterPro" id="IPR009000">
    <property type="entry name" value="Transl_B-barrel_sf"/>
</dbReference>
<keyword evidence="11" id="KW-1185">Reference proteome</keyword>
<keyword evidence="7" id="KW-0694">RNA-binding</keyword>
<evidence type="ECO:0000256" key="6">
    <source>
        <dbReference type="ARBA" id="ARBA00022553"/>
    </source>
</evidence>
<feature type="compositionally biased region" description="Basic residues" evidence="9">
    <location>
        <begin position="528"/>
        <end position="537"/>
    </location>
</feature>
<evidence type="ECO:0000256" key="2">
    <source>
        <dbReference type="ARBA" id="ARBA00009801"/>
    </source>
</evidence>
<feature type="compositionally biased region" description="Low complexity" evidence="9">
    <location>
        <begin position="619"/>
        <end position="642"/>
    </location>
</feature>